<keyword evidence="3" id="KW-0808">Transferase</keyword>
<evidence type="ECO:0000256" key="1">
    <source>
        <dbReference type="SAM" id="Phobius"/>
    </source>
</evidence>
<feature type="transmembrane region" description="Helical" evidence="1">
    <location>
        <begin position="12"/>
        <end position="29"/>
    </location>
</feature>
<feature type="transmembrane region" description="Helical" evidence="1">
    <location>
        <begin position="179"/>
        <end position="197"/>
    </location>
</feature>
<feature type="transmembrane region" description="Helical" evidence="1">
    <location>
        <begin position="236"/>
        <end position="252"/>
    </location>
</feature>
<dbReference type="Pfam" id="PF01757">
    <property type="entry name" value="Acyl_transf_3"/>
    <property type="match status" value="1"/>
</dbReference>
<evidence type="ECO:0000259" key="2">
    <source>
        <dbReference type="Pfam" id="PF01757"/>
    </source>
</evidence>
<comment type="caution">
    <text evidence="3">The sequence shown here is derived from an EMBL/GenBank/DDBJ whole genome shotgun (WGS) entry which is preliminary data.</text>
</comment>
<keyword evidence="1" id="KW-1133">Transmembrane helix</keyword>
<dbReference type="InterPro" id="IPR002656">
    <property type="entry name" value="Acyl_transf_3_dom"/>
</dbReference>
<dbReference type="OrthoDB" id="1082824at2"/>
<reference evidence="3 4" key="1">
    <citation type="submission" date="2019-12" db="EMBL/GenBank/DDBJ databases">
        <title>The draft genomic sequence of strain Chitinophaga oryziterrae JCM 16595.</title>
        <authorList>
            <person name="Zhang X."/>
        </authorList>
    </citation>
    <scope>NUCLEOTIDE SEQUENCE [LARGE SCALE GENOMIC DNA]</scope>
    <source>
        <strain evidence="3 4">JCM 16595</strain>
    </source>
</reference>
<feature type="transmembrane region" description="Helical" evidence="1">
    <location>
        <begin position="123"/>
        <end position="140"/>
    </location>
</feature>
<feature type="domain" description="Acyltransferase 3" evidence="2">
    <location>
        <begin position="11"/>
        <end position="317"/>
    </location>
</feature>
<keyword evidence="3" id="KW-0012">Acyltransferase</keyword>
<protein>
    <submittedName>
        <fullName evidence="3">Acyltransferase family protein</fullName>
    </submittedName>
</protein>
<feature type="transmembrane region" description="Helical" evidence="1">
    <location>
        <begin position="152"/>
        <end position="173"/>
    </location>
</feature>
<dbReference type="RefSeq" id="WP_157301877.1">
    <property type="nucleotide sequence ID" value="NZ_BAAAZB010000026.1"/>
</dbReference>
<keyword evidence="4" id="KW-1185">Reference proteome</keyword>
<dbReference type="AlphaFoldDB" id="A0A6N8JDB3"/>
<evidence type="ECO:0000313" key="3">
    <source>
        <dbReference type="EMBL" id="MVT43267.1"/>
    </source>
</evidence>
<keyword evidence="1" id="KW-0812">Transmembrane</keyword>
<feature type="transmembrane region" description="Helical" evidence="1">
    <location>
        <begin position="303"/>
        <end position="321"/>
    </location>
</feature>
<name>A0A6N8JDB3_9BACT</name>
<dbReference type="EMBL" id="WRXO01000007">
    <property type="protein sequence ID" value="MVT43267.1"/>
    <property type="molecule type" value="Genomic_DNA"/>
</dbReference>
<evidence type="ECO:0000313" key="4">
    <source>
        <dbReference type="Proteomes" id="UP000468388"/>
    </source>
</evidence>
<keyword evidence="1" id="KW-0472">Membrane</keyword>
<gene>
    <name evidence="3" type="ORF">GO495_21900</name>
</gene>
<feature type="transmembrane region" description="Helical" evidence="1">
    <location>
        <begin position="259"/>
        <end position="276"/>
    </location>
</feature>
<accession>A0A6N8JDB3</accession>
<sequence>MKLEKVQRDSNIELLRIVLMFMIIVHHLVTRGLKLRELGSGTYTPMESTTFQILLNSFLIVAVNTYVFISGYFEIKFKMKVLISFLIQCTFYSIVLYLVFVWLGLAAFDWKTLAMTLYFLYKGWWFVPIYLTLYALAPMLNKGLAGLNKKQLICMIVVLLILAHIKFVMGNFISDRGFGIYNFIFIYIVAHYCRNYVKKVDYAWLWYIVCSLVVFALAYGTYYIGKPKITWAVYNYNNPVLILSAVFLFFTFKNLSFKSGLINSVAGLVFGTYLFHEQRNVCLYLRDNVVAYLRTVMPNDTTLLLSIFGLAIVVFIVGISIEKIRQYICNPILEYLYRIKWVQKISDLN</sequence>
<dbReference type="GO" id="GO:0016747">
    <property type="term" value="F:acyltransferase activity, transferring groups other than amino-acyl groups"/>
    <property type="evidence" value="ECO:0007669"/>
    <property type="project" value="InterPro"/>
</dbReference>
<feature type="transmembrane region" description="Helical" evidence="1">
    <location>
        <begin position="204"/>
        <end position="224"/>
    </location>
</feature>
<feature type="transmembrane region" description="Helical" evidence="1">
    <location>
        <begin position="49"/>
        <end position="69"/>
    </location>
</feature>
<dbReference type="Proteomes" id="UP000468388">
    <property type="component" value="Unassembled WGS sequence"/>
</dbReference>
<organism evidence="3 4">
    <name type="scientific">Chitinophaga oryziterrae</name>
    <dbReference type="NCBI Taxonomy" id="1031224"/>
    <lineage>
        <taxon>Bacteria</taxon>
        <taxon>Pseudomonadati</taxon>
        <taxon>Bacteroidota</taxon>
        <taxon>Chitinophagia</taxon>
        <taxon>Chitinophagales</taxon>
        <taxon>Chitinophagaceae</taxon>
        <taxon>Chitinophaga</taxon>
    </lineage>
</organism>
<proteinExistence type="predicted"/>
<feature type="transmembrane region" description="Helical" evidence="1">
    <location>
        <begin position="81"/>
        <end position="103"/>
    </location>
</feature>